<keyword evidence="7 10" id="KW-1133">Transmembrane helix</keyword>
<dbReference type="InterPro" id="IPR022813">
    <property type="entry name" value="SecD/SecF_arch_bac"/>
</dbReference>
<accession>A0A2W5Q261</accession>
<feature type="transmembrane region" description="Helical" evidence="10">
    <location>
        <begin position="488"/>
        <end position="509"/>
    </location>
</feature>
<feature type="domain" description="Protein export membrane protein SecD/SecF C-terminal" evidence="11">
    <location>
        <begin position="372"/>
        <end position="540"/>
    </location>
</feature>
<dbReference type="Gene3D" id="1.20.1640.10">
    <property type="entry name" value="Multidrug efflux transporter AcrB transmembrane domain"/>
    <property type="match status" value="1"/>
</dbReference>
<dbReference type="InterPro" id="IPR005791">
    <property type="entry name" value="SecD"/>
</dbReference>
<feature type="transmembrane region" description="Helical" evidence="10">
    <location>
        <begin position="445"/>
        <end position="467"/>
    </location>
</feature>
<dbReference type="SUPFAM" id="SSF82866">
    <property type="entry name" value="Multidrug efflux transporter AcrB transmembrane domain"/>
    <property type="match status" value="1"/>
</dbReference>
<dbReference type="FunFam" id="1.20.1640.10:FF:000004">
    <property type="entry name" value="Protein translocase subunit SecD"/>
    <property type="match status" value="1"/>
</dbReference>
<feature type="domain" description="Protein translocase subunit SecDF P1" evidence="12">
    <location>
        <begin position="186"/>
        <end position="243"/>
    </location>
</feature>
<comment type="similarity">
    <text evidence="10">Belongs to the SecD/SecF family. SecD subfamily.</text>
</comment>
<evidence type="ECO:0000256" key="10">
    <source>
        <dbReference type="HAMAP-Rule" id="MF_01463"/>
    </source>
</evidence>
<dbReference type="Pfam" id="PF07549">
    <property type="entry name" value="Sec_GG"/>
    <property type="match status" value="1"/>
</dbReference>
<evidence type="ECO:0000256" key="7">
    <source>
        <dbReference type="ARBA" id="ARBA00022989"/>
    </source>
</evidence>
<evidence type="ECO:0000259" key="12">
    <source>
        <dbReference type="Pfam" id="PF21760"/>
    </source>
</evidence>
<dbReference type="Gene3D" id="3.30.1360.200">
    <property type="match status" value="1"/>
</dbReference>
<dbReference type="Pfam" id="PF22599">
    <property type="entry name" value="SecDF_P1_head"/>
    <property type="match status" value="1"/>
</dbReference>
<dbReference type="GO" id="GO:0043952">
    <property type="term" value="P:protein transport by the Sec complex"/>
    <property type="evidence" value="ECO:0007669"/>
    <property type="project" value="UniProtKB-UniRule"/>
</dbReference>
<dbReference type="GO" id="GO:0006605">
    <property type="term" value="P:protein targeting"/>
    <property type="evidence" value="ECO:0007669"/>
    <property type="project" value="UniProtKB-UniRule"/>
</dbReference>
<dbReference type="InterPro" id="IPR022646">
    <property type="entry name" value="SecD/SecF_CS"/>
</dbReference>
<dbReference type="InterPro" id="IPR048631">
    <property type="entry name" value="SecD_1st"/>
</dbReference>
<keyword evidence="8 10" id="KW-0811">Translocation</keyword>
<proteinExistence type="inferred from homology"/>
<dbReference type="NCBIfam" id="TIGR00916">
    <property type="entry name" value="2A0604s01"/>
    <property type="match status" value="1"/>
</dbReference>
<organism evidence="14 15">
    <name type="scientific">Rhodovulum sulfidophilum</name>
    <name type="common">Rhodobacter sulfidophilus</name>
    <dbReference type="NCBI Taxonomy" id="35806"/>
    <lineage>
        <taxon>Bacteria</taxon>
        <taxon>Pseudomonadati</taxon>
        <taxon>Pseudomonadota</taxon>
        <taxon>Alphaproteobacteria</taxon>
        <taxon>Rhodobacterales</taxon>
        <taxon>Paracoccaceae</taxon>
        <taxon>Rhodovulum</taxon>
    </lineage>
</organism>
<dbReference type="InterPro" id="IPR001036">
    <property type="entry name" value="Acrflvin-R"/>
</dbReference>
<protein>
    <recommendedName>
        <fullName evidence="10">Protein translocase subunit SecD</fullName>
    </recommendedName>
</protein>
<comment type="subunit">
    <text evidence="10">Forms a complex with SecF. Part of the essential Sec protein translocation apparatus which comprises SecA, SecYEG and auxiliary proteins SecDF-YajC and YidC.</text>
</comment>
<dbReference type="AlphaFoldDB" id="A0A2W5Q261"/>
<comment type="subcellular location">
    <subcellularLocation>
        <location evidence="1 10">Cell membrane</location>
        <topology evidence="1 10">Multi-pass membrane protein</topology>
    </subcellularLocation>
</comment>
<reference evidence="14 15" key="1">
    <citation type="submission" date="2017-08" db="EMBL/GenBank/DDBJ databases">
        <title>Infants hospitalized years apart are colonized by the same room-sourced microbial strains.</title>
        <authorList>
            <person name="Brooks B."/>
            <person name="Olm M.R."/>
            <person name="Firek B.A."/>
            <person name="Baker R."/>
            <person name="Thomas B.C."/>
            <person name="Morowitz M.J."/>
            <person name="Banfield J.F."/>
        </authorList>
    </citation>
    <scope>NUCLEOTIDE SEQUENCE [LARGE SCALE GENOMIC DNA]</scope>
    <source>
        <strain evidence="14">S2_005_002_R2_34</strain>
    </source>
</reference>
<dbReference type="Pfam" id="PF21760">
    <property type="entry name" value="SecD_1st"/>
    <property type="match status" value="1"/>
</dbReference>
<dbReference type="FunFam" id="3.30.1360.200:FF:000002">
    <property type="entry name" value="Preprotein translocase subunit SecD"/>
    <property type="match status" value="1"/>
</dbReference>
<keyword evidence="2 10" id="KW-0813">Transport</keyword>
<dbReference type="Pfam" id="PF02355">
    <property type="entry name" value="SecD_SecF_C"/>
    <property type="match status" value="1"/>
</dbReference>
<dbReference type="InterPro" id="IPR055344">
    <property type="entry name" value="SecD_SecF_C_bact"/>
</dbReference>
<evidence type="ECO:0000256" key="6">
    <source>
        <dbReference type="ARBA" id="ARBA00022927"/>
    </source>
</evidence>
<sequence length="554" mass="60057">MLQFPLWKRILIIAICVIGVVIALPNLFYARVESSNDAVKEIERGATETPELAAQMAEWPRWLPHQLVNLGLDLRGGAHVLVEVRTQDVHAERLESLWPELRDRLRDLRDQVGTVRRLTGTPDELRIRISDPAGMDAALRSIRDFAQPVFSLTGTGSREYEARAEGDVIVVTLSDAEKTAVDERTMQQSLEIIRRRVDETGTREPSIQRQGGDRILVQVPGIGSAEELLQVIGKTARLSFHPVVSQTSDANANPGLDNMLVPAMDQQGVYYILERRSVVTGEQLVDSQPSYDQNGLPSVSFRFNPAGGRAFGDYTAANIGKPFAIVLDNQVISAPVIQSHISGGSGVITGNFSVEEAQRLAVLLRAGALPAEITVLEQRTVGPELGQDSVNAGMLSGAVALLAVGAYMILSYGLFGAFASFAMLLNIVFIFSLMGLIGATLTMPGIAGIVLSIGMAVDANVLIFERIREEMRTARGPARAIGLGFDRAFGTIMDANVTTLIVAVILYIMGSGPVRGFAVTLGLGILCSIFTAIYVTQMMIGAWFDWRRPKSITV</sequence>
<comment type="function">
    <text evidence="10">Part of the Sec protein translocase complex. Interacts with the SecYEG preprotein conducting channel. SecDF uses the proton motive force (PMF) to complete protein translocation after the ATP-dependent function of SecA.</text>
</comment>
<dbReference type="EMBL" id="QFPW01000002">
    <property type="protein sequence ID" value="PZQ51367.1"/>
    <property type="molecule type" value="Genomic_DNA"/>
</dbReference>
<evidence type="ECO:0000256" key="3">
    <source>
        <dbReference type="ARBA" id="ARBA00022475"/>
    </source>
</evidence>
<evidence type="ECO:0000259" key="13">
    <source>
        <dbReference type="Pfam" id="PF22599"/>
    </source>
</evidence>
<keyword evidence="4" id="KW-0997">Cell inner membrane</keyword>
<dbReference type="NCBIfam" id="TIGR01129">
    <property type="entry name" value="secD"/>
    <property type="match status" value="1"/>
</dbReference>
<dbReference type="Gene3D" id="3.30.70.3400">
    <property type="match status" value="2"/>
</dbReference>
<comment type="caution">
    <text evidence="10">Lacks conserved residue(s) required for the propagation of feature annotation.</text>
</comment>
<dbReference type="HAMAP" id="MF_01463_B">
    <property type="entry name" value="SecD_B"/>
    <property type="match status" value="1"/>
</dbReference>
<dbReference type="GO" id="GO:0065002">
    <property type="term" value="P:intracellular protein transmembrane transport"/>
    <property type="evidence" value="ECO:0007669"/>
    <property type="project" value="UniProtKB-UniRule"/>
</dbReference>
<evidence type="ECO:0000256" key="1">
    <source>
        <dbReference type="ARBA" id="ARBA00004651"/>
    </source>
</evidence>
<feature type="transmembrane region" description="Helical" evidence="10">
    <location>
        <begin position="521"/>
        <end position="544"/>
    </location>
</feature>
<comment type="caution">
    <text evidence="14">The sequence shown here is derived from an EMBL/GenBank/DDBJ whole genome shotgun (WGS) entry which is preliminary data.</text>
</comment>
<keyword evidence="3 10" id="KW-1003">Cell membrane</keyword>
<dbReference type="GO" id="GO:0005886">
    <property type="term" value="C:plasma membrane"/>
    <property type="evidence" value="ECO:0007669"/>
    <property type="project" value="UniProtKB-SubCell"/>
</dbReference>
<evidence type="ECO:0000256" key="9">
    <source>
        <dbReference type="ARBA" id="ARBA00023136"/>
    </source>
</evidence>
<gene>
    <name evidence="10 14" type="primary">secD</name>
    <name evidence="14" type="ORF">DI556_04150</name>
</gene>
<dbReference type="InterPro" id="IPR054384">
    <property type="entry name" value="SecDF_P1_head"/>
</dbReference>
<dbReference type="GO" id="GO:0015450">
    <property type="term" value="F:protein-transporting ATPase activity"/>
    <property type="evidence" value="ECO:0007669"/>
    <property type="project" value="InterPro"/>
</dbReference>
<dbReference type="PANTHER" id="PTHR30081">
    <property type="entry name" value="PROTEIN-EXPORT MEMBRANE PROTEIN SEC"/>
    <property type="match status" value="1"/>
</dbReference>
<dbReference type="PRINTS" id="PR00702">
    <property type="entry name" value="ACRIFLAVINRP"/>
</dbReference>
<keyword evidence="5 10" id="KW-0812">Transmembrane</keyword>
<dbReference type="InterPro" id="IPR048634">
    <property type="entry name" value="SecD_SecF_C"/>
</dbReference>
<evidence type="ECO:0000256" key="2">
    <source>
        <dbReference type="ARBA" id="ARBA00022448"/>
    </source>
</evidence>
<evidence type="ECO:0000313" key="14">
    <source>
        <dbReference type="EMBL" id="PZQ51367.1"/>
    </source>
</evidence>
<dbReference type="Proteomes" id="UP000249185">
    <property type="component" value="Unassembled WGS sequence"/>
</dbReference>
<feature type="domain" description="SecDF P1 head subdomain" evidence="13">
    <location>
        <begin position="265"/>
        <end position="371"/>
    </location>
</feature>
<dbReference type="PANTHER" id="PTHR30081:SF1">
    <property type="entry name" value="PROTEIN TRANSLOCASE SUBUNIT SECD"/>
    <property type="match status" value="1"/>
</dbReference>
<evidence type="ECO:0000256" key="8">
    <source>
        <dbReference type="ARBA" id="ARBA00023010"/>
    </source>
</evidence>
<feature type="transmembrane region" description="Helical" evidence="10">
    <location>
        <begin position="417"/>
        <end position="439"/>
    </location>
</feature>
<name>A0A2W5Q261_RHOSU</name>
<evidence type="ECO:0000259" key="11">
    <source>
        <dbReference type="Pfam" id="PF02355"/>
    </source>
</evidence>
<evidence type="ECO:0000256" key="4">
    <source>
        <dbReference type="ARBA" id="ARBA00022519"/>
    </source>
</evidence>
<keyword evidence="9 10" id="KW-0472">Membrane</keyword>
<evidence type="ECO:0000313" key="15">
    <source>
        <dbReference type="Proteomes" id="UP000249185"/>
    </source>
</evidence>
<evidence type="ECO:0000256" key="5">
    <source>
        <dbReference type="ARBA" id="ARBA00022692"/>
    </source>
</evidence>
<keyword evidence="6 10" id="KW-0653">Protein transport</keyword>